<dbReference type="InterPro" id="IPR006379">
    <property type="entry name" value="HAD-SF_hydro_IIB"/>
</dbReference>
<feature type="active site" description="Proton donor/acceptor" evidence="10">
    <location>
        <position position="15"/>
    </location>
</feature>
<feature type="binding site" evidence="12">
    <location>
        <position position="13"/>
    </location>
    <ligand>
        <name>Mg(2+)</name>
        <dbReference type="ChEBI" id="CHEBI:18420"/>
        <label>1</label>
    </ligand>
</feature>
<dbReference type="GO" id="GO:0006487">
    <property type="term" value="P:protein N-linked glycosylation"/>
    <property type="evidence" value="ECO:0007669"/>
    <property type="project" value="TreeGrafter"/>
</dbReference>
<feature type="binding site" evidence="12">
    <location>
        <position position="215"/>
    </location>
    <ligand>
        <name>Mg(2+)</name>
        <dbReference type="ChEBI" id="CHEBI:18420"/>
        <label>1</label>
    </ligand>
</feature>
<dbReference type="STRING" id="1798507.A3A34_00365"/>
<feature type="binding site" evidence="11">
    <location>
        <position position="22"/>
    </location>
    <ligand>
        <name>alpha-D-mannose 1-phosphate</name>
        <dbReference type="ChEBI" id="CHEBI:58409"/>
    </ligand>
</feature>
<evidence type="ECO:0000256" key="9">
    <source>
        <dbReference type="ARBA" id="ARBA00023235"/>
    </source>
</evidence>
<dbReference type="PANTHER" id="PTHR10466">
    <property type="entry name" value="PHOSPHOMANNOMUTASE"/>
    <property type="match status" value="1"/>
</dbReference>
<dbReference type="AlphaFoldDB" id="A0A1F6EMH9"/>
<dbReference type="GO" id="GO:0016791">
    <property type="term" value="F:phosphatase activity"/>
    <property type="evidence" value="ECO:0007669"/>
    <property type="project" value="UniProtKB-ARBA"/>
</dbReference>
<keyword evidence="7 12" id="KW-0479">Metal-binding</keyword>
<dbReference type="InterPro" id="IPR036412">
    <property type="entry name" value="HAD-like_sf"/>
</dbReference>
<evidence type="ECO:0000256" key="3">
    <source>
        <dbReference type="ARBA" id="ARBA00009736"/>
    </source>
</evidence>
<dbReference type="Gene3D" id="3.40.50.1000">
    <property type="entry name" value="HAD superfamily/HAD-like"/>
    <property type="match status" value="1"/>
</dbReference>
<dbReference type="NCBIfam" id="TIGR01484">
    <property type="entry name" value="HAD-SF-IIB"/>
    <property type="match status" value="1"/>
</dbReference>
<organism evidence="13 14">
    <name type="scientific">Candidatus Kaiserbacteria bacterium RIFCSPLOWO2_01_FULL_50_24</name>
    <dbReference type="NCBI Taxonomy" id="1798507"/>
    <lineage>
        <taxon>Bacteria</taxon>
        <taxon>Candidatus Kaiseribacteriota</taxon>
    </lineage>
</organism>
<evidence type="ECO:0000256" key="6">
    <source>
        <dbReference type="ARBA" id="ARBA00022490"/>
    </source>
</evidence>
<evidence type="ECO:0000313" key="14">
    <source>
        <dbReference type="Proteomes" id="UP000178587"/>
    </source>
</evidence>
<dbReference type="GO" id="GO:0006013">
    <property type="term" value="P:mannose metabolic process"/>
    <property type="evidence" value="ECO:0007669"/>
    <property type="project" value="TreeGrafter"/>
</dbReference>
<evidence type="ECO:0000256" key="4">
    <source>
        <dbReference type="ARBA" id="ARBA00011738"/>
    </source>
</evidence>
<evidence type="ECO:0000256" key="11">
    <source>
        <dbReference type="PIRSR" id="PIRSR605002-2"/>
    </source>
</evidence>
<dbReference type="PANTHER" id="PTHR10466:SF0">
    <property type="entry name" value="PHOSPHOMANNOMUTASE"/>
    <property type="match status" value="1"/>
</dbReference>
<feature type="active site" description="Nucleophile" evidence="10">
    <location>
        <position position="13"/>
    </location>
</feature>
<evidence type="ECO:0000313" key="13">
    <source>
        <dbReference type="EMBL" id="OGG74837.1"/>
    </source>
</evidence>
<dbReference type="Proteomes" id="UP000178587">
    <property type="component" value="Unassembled WGS sequence"/>
</dbReference>
<evidence type="ECO:0000256" key="7">
    <source>
        <dbReference type="ARBA" id="ARBA00022723"/>
    </source>
</evidence>
<dbReference type="SUPFAM" id="SSF56784">
    <property type="entry name" value="HAD-like"/>
    <property type="match status" value="1"/>
</dbReference>
<accession>A0A1F6EMH9</accession>
<comment type="subcellular location">
    <subcellularLocation>
        <location evidence="1">Cytoplasm</location>
    </subcellularLocation>
</comment>
<feature type="binding site" evidence="11">
    <location>
        <position position="184"/>
    </location>
    <ligand>
        <name>alpha-D-mannose 1-phosphate</name>
        <dbReference type="ChEBI" id="CHEBI:58409"/>
    </ligand>
</feature>
<dbReference type="GO" id="GO:0046872">
    <property type="term" value="F:metal ion binding"/>
    <property type="evidence" value="ECO:0007669"/>
    <property type="project" value="UniProtKB-KW"/>
</dbReference>
<dbReference type="GO" id="GO:0005829">
    <property type="term" value="C:cytosol"/>
    <property type="evidence" value="ECO:0007669"/>
    <property type="project" value="TreeGrafter"/>
</dbReference>
<protein>
    <recommendedName>
        <fullName evidence="5">phosphomannomutase</fullName>
        <ecNumber evidence="5">5.4.2.8</ecNumber>
    </recommendedName>
</protein>
<name>A0A1F6EMH9_9BACT</name>
<dbReference type="GO" id="GO:0004615">
    <property type="term" value="F:phosphomannomutase activity"/>
    <property type="evidence" value="ECO:0007669"/>
    <property type="project" value="UniProtKB-EC"/>
</dbReference>
<keyword evidence="6" id="KW-0963">Cytoplasm</keyword>
<dbReference type="UniPathway" id="UPA00126">
    <property type="reaction ID" value="UER00424"/>
</dbReference>
<evidence type="ECO:0000256" key="2">
    <source>
        <dbReference type="ARBA" id="ARBA00004699"/>
    </source>
</evidence>
<dbReference type="InterPro" id="IPR043169">
    <property type="entry name" value="PMM_cap"/>
</dbReference>
<comment type="cofactor">
    <cofactor evidence="12">
        <name>Mg(2+)</name>
        <dbReference type="ChEBI" id="CHEBI:18420"/>
    </cofactor>
</comment>
<dbReference type="EC" id="5.4.2.8" evidence="5"/>
<dbReference type="InterPro" id="IPR005002">
    <property type="entry name" value="PMM"/>
</dbReference>
<comment type="caution">
    <text evidence="13">The sequence shown here is derived from an EMBL/GenBank/DDBJ whole genome shotgun (WGS) entry which is preliminary data.</text>
</comment>
<comment type="pathway">
    <text evidence="2">Nucleotide-sugar biosynthesis; GDP-alpha-D-mannose biosynthesis; alpha-D-mannose 1-phosphate from D-fructose 6-phosphate: step 2/2.</text>
</comment>
<dbReference type="GO" id="GO:0009298">
    <property type="term" value="P:GDP-mannose biosynthetic process"/>
    <property type="evidence" value="ECO:0007669"/>
    <property type="project" value="UniProtKB-UniPathway"/>
</dbReference>
<gene>
    <name evidence="13" type="ORF">A3A34_00365</name>
</gene>
<evidence type="ECO:0000256" key="5">
    <source>
        <dbReference type="ARBA" id="ARBA00012730"/>
    </source>
</evidence>
<feature type="binding site" evidence="12">
    <location>
        <position position="15"/>
    </location>
    <ligand>
        <name>Mg(2+)</name>
        <dbReference type="ChEBI" id="CHEBI:18420"/>
        <label>1</label>
    </ligand>
</feature>
<dbReference type="Gene3D" id="3.30.1240.20">
    <property type="match status" value="1"/>
</dbReference>
<proteinExistence type="inferred from homology"/>
<evidence type="ECO:0000256" key="12">
    <source>
        <dbReference type="PIRSR" id="PIRSR605002-3"/>
    </source>
</evidence>
<evidence type="ECO:0000256" key="8">
    <source>
        <dbReference type="ARBA" id="ARBA00022842"/>
    </source>
</evidence>
<evidence type="ECO:0000256" key="1">
    <source>
        <dbReference type="ARBA" id="ARBA00004496"/>
    </source>
</evidence>
<comment type="subunit">
    <text evidence="4">Homodimer.</text>
</comment>
<evidence type="ECO:0000256" key="10">
    <source>
        <dbReference type="PIRSR" id="PIRSR605002-1"/>
    </source>
</evidence>
<comment type="similarity">
    <text evidence="3">Belongs to the eukaryotic PMM family.</text>
</comment>
<reference evidence="13 14" key="1">
    <citation type="journal article" date="2016" name="Nat. Commun.">
        <title>Thousands of microbial genomes shed light on interconnected biogeochemical processes in an aquifer system.</title>
        <authorList>
            <person name="Anantharaman K."/>
            <person name="Brown C.T."/>
            <person name="Hug L.A."/>
            <person name="Sharon I."/>
            <person name="Castelle C.J."/>
            <person name="Probst A.J."/>
            <person name="Thomas B.C."/>
            <person name="Singh A."/>
            <person name="Wilkins M.J."/>
            <person name="Karaoz U."/>
            <person name="Brodie E.L."/>
            <person name="Williams K.H."/>
            <person name="Hubbard S.S."/>
            <person name="Banfield J.F."/>
        </authorList>
    </citation>
    <scope>NUCLEOTIDE SEQUENCE [LARGE SCALE GENOMIC DNA]</scope>
</reference>
<dbReference type="EMBL" id="MFLU01000015">
    <property type="protein sequence ID" value="OGG74837.1"/>
    <property type="molecule type" value="Genomic_DNA"/>
</dbReference>
<dbReference type="Pfam" id="PF03332">
    <property type="entry name" value="PMM"/>
    <property type="match status" value="1"/>
</dbReference>
<feature type="binding site" evidence="11">
    <location>
        <position position="131"/>
    </location>
    <ligand>
        <name>alpha-D-mannose 1-phosphate</name>
        <dbReference type="ChEBI" id="CHEBI:58409"/>
    </ligand>
</feature>
<keyword evidence="9" id="KW-0413">Isomerase</keyword>
<dbReference type="InterPro" id="IPR023214">
    <property type="entry name" value="HAD_sf"/>
</dbReference>
<keyword evidence="8 12" id="KW-0460">Magnesium</keyword>
<sequence length="257" mass="28763">MKLTKCIPIVLFDMDGTLTRSRQPIELEMGELFAELTHNTTVGIMSGGGFEQFERQLLSRLPDSTDKSRLYIFPVTSAQCYVWKDGVWESVYDLALTKDEYEKIKKAIDVALSKTSMVEGVPMWGERLENRGAQISFAALGAEAPIDEKEKWDPKGLRRKPFRDRLRTELPDFEIHIGGTTTVDITKKGIDKAYGVRWLSKHTGVPIKDMLFVGDALHEGGNDAVVIPTGIETRQVSGPKETATVIEELCVLCKKTI</sequence>